<feature type="compositionally biased region" description="Polar residues" evidence="1">
    <location>
        <begin position="78"/>
        <end position="95"/>
    </location>
</feature>
<sequence length="110" mass="12160">MRSRSGREENGALGASEIVGQKQRFSKTGGPKLAEISVGNKGVTKFPKIQKVSKNSSKSTRKHRRIHPERRAREIHNGTGNQTRSTTINQISNGKQFNRCQATAEVNTKS</sequence>
<dbReference type="Proteomes" id="UP000499080">
    <property type="component" value="Unassembled WGS sequence"/>
</dbReference>
<organism evidence="2 3">
    <name type="scientific">Araneus ventricosus</name>
    <name type="common">Orbweaver spider</name>
    <name type="synonym">Epeira ventricosa</name>
    <dbReference type="NCBI Taxonomy" id="182803"/>
    <lineage>
        <taxon>Eukaryota</taxon>
        <taxon>Metazoa</taxon>
        <taxon>Ecdysozoa</taxon>
        <taxon>Arthropoda</taxon>
        <taxon>Chelicerata</taxon>
        <taxon>Arachnida</taxon>
        <taxon>Araneae</taxon>
        <taxon>Araneomorphae</taxon>
        <taxon>Entelegynae</taxon>
        <taxon>Araneoidea</taxon>
        <taxon>Araneidae</taxon>
        <taxon>Araneus</taxon>
    </lineage>
</organism>
<name>A0A4Y2LPH3_ARAVE</name>
<feature type="compositionally biased region" description="Basic and acidic residues" evidence="1">
    <location>
        <begin position="1"/>
        <end position="10"/>
    </location>
</feature>
<reference evidence="2 3" key="1">
    <citation type="journal article" date="2019" name="Sci. Rep.">
        <title>Orb-weaving spider Araneus ventricosus genome elucidates the spidroin gene catalogue.</title>
        <authorList>
            <person name="Kono N."/>
            <person name="Nakamura H."/>
            <person name="Ohtoshi R."/>
            <person name="Moran D.A.P."/>
            <person name="Shinohara A."/>
            <person name="Yoshida Y."/>
            <person name="Fujiwara M."/>
            <person name="Mori M."/>
            <person name="Tomita M."/>
            <person name="Arakawa K."/>
        </authorList>
    </citation>
    <scope>NUCLEOTIDE SEQUENCE [LARGE SCALE GENOMIC DNA]</scope>
</reference>
<evidence type="ECO:0000313" key="2">
    <source>
        <dbReference type="EMBL" id="GBN16661.1"/>
    </source>
</evidence>
<evidence type="ECO:0000313" key="3">
    <source>
        <dbReference type="Proteomes" id="UP000499080"/>
    </source>
</evidence>
<dbReference type="EMBL" id="BGPR01006177">
    <property type="protein sequence ID" value="GBN16661.1"/>
    <property type="molecule type" value="Genomic_DNA"/>
</dbReference>
<evidence type="ECO:0000256" key="1">
    <source>
        <dbReference type="SAM" id="MobiDB-lite"/>
    </source>
</evidence>
<keyword evidence="3" id="KW-1185">Reference proteome</keyword>
<protein>
    <submittedName>
        <fullName evidence="2">Uncharacterized protein</fullName>
    </submittedName>
</protein>
<accession>A0A4Y2LPH3</accession>
<proteinExistence type="predicted"/>
<gene>
    <name evidence="2" type="ORF">AVEN_224672_1</name>
</gene>
<feature type="compositionally biased region" description="Basic residues" evidence="1">
    <location>
        <begin position="59"/>
        <end position="68"/>
    </location>
</feature>
<comment type="caution">
    <text evidence="2">The sequence shown here is derived from an EMBL/GenBank/DDBJ whole genome shotgun (WGS) entry which is preliminary data.</text>
</comment>
<feature type="region of interest" description="Disordered" evidence="1">
    <location>
        <begin position="1"/>
        <end position="95"/>
    </location>
</feature>
<dbReference type="AlphaFoldDB" id="A0A4Y2LPH3"/>